<feature type="region of interest" description="Disordered" evidence="1">
    <location>
        <begin position="1"/>
        <end position="24"/>
    </location>
</feature>
<keyword evidence="3" id="KW-1185">Reference proteome</keyword>
<feature type="compositionally biased region" description="Low complexity" evidence="1">
    <location>
        <begin position="284"/>
        <end position="310"/>
    </location>
</feature>
<dbReference type="Proteomes" id="UP001152607">
    <property type="component" value="Unassembled WGS sequence"/>
</dbReference>
<dbReference type="AlphaFoldDB" id="A0A9W4UC30"/>
<feature type="compositionally biased region" description="Basic and acidic residues" evidence="1">
    <location>
        <begin position="314"/>
        <end position="324"/>
    </location>
</feature>
<feature type="region of interest" description="Disordered" evidence="1">
    <location>
        <begin position="254"/>
        <end position="397"/>
    </location>
</feature>
<gene>
    <name evidence="2" type="ORF">PDIGIT_LOCUS5635</name>
</gene>
<name>A0A9W4UC30_9PLEO</name>
<feature type="compositionally biased region" description="Polar residues" evidence="1">
    <location>
        <begin position="258"/>
        <end position="269"/>
    </location>
</feature>
<evidence type="ECO:0000313" key="2">
    <source>
        <dbReference type="EMBL" id="CAI6332609.1"/>
    </source>
</evidence>
<protein>
    <submittedName>
        <fullName evidence="2">Uncharacterized protein</fullName>
    </submittedName>
</protein>
<feature type="compositionally biased region" description="Polar residues" evidence="1">
    <location>
        <begin position="14"/>
        <end position="24"/>
    </location>
</feature>
<sequence length="397" mass="44184">MPLPDSTPVANPLGGQQNLARPKTSSSAATLTLKNLILSNALTDTQSLSLLYTRRAHFERYLCPHLTESQREQGLRIFDDAIEYGVPEAKNEGKGLVGVVRKVFADLGQVFWDVRINWEGSEREESFEEEDAEIEAMRHVYDIWKNVQKNLGRIDPVQRSYVLMTLAPELRVQVISSYATKPTGQPLQQSQAQTNKKSLIVSLPLRVPESYFMSPAFRDIRESFYHVYHTVIKDPGHPMHTLSYDFINKEDEDGYNFGQGSTQHTPSRTQKQKGKGKELKKSSPKANTKNTQKTTSSISSKKAKEAATSSRYGKVAEKSPEKTTTDTTPESMTSSPSSSPFKKRKLIGSSPRPPRTSQIPAAEVSADVEMSISSKNDDGDDDDDDAWATASECDSDT</sequence>
<feature type="compositionally biased region" description="Low complexity" evidence="1">
    <location>
        <begin position="325"/>
        <end position="340"/>
    </location>
</feature>
<evidence type="ECO:0000256" key="1">
    <source>
        <dbReference type="SAM" id="MobiDB-lite"/>
    </source>
</evidence>
<evidence type="ECO:0000313" key="3">
    <source>
        <dbReference type="Proteomes" id="UP001152607"/>
    </source>
</evidence>
<comment type="caution">
    <text evidence="2">The sequence shown here is derived from an EMBL/GenBank/DDBJ whole genome shotgun (WGS) entry which is preliminary data.</text>
</comment>
<reference evidence="2" key="1">
    <citation type="submission" date="2023-01" db="EMBL/GenBank/DDBJ databases">
        <authorList>
            <person name="Van Ghelder C."/>
            <person name="Rancurel C."/>
        </authorList>
    </citation>
    <scope>NUCLEOTIDE SEQUENCE</scope>
    <source>
        <strain evidence="2">CNCM I-4278</strain>
    </source>
</reference>
<accession>A0A9W4UC30</accession>
<organism evidence="2 3">
    <name type="scientific">Periconia digitata</name>
    <dbReference type="NCBI Taxonomy" id="1303443"/>
    <lineage>
        <taxon>Eukaryota</taxon>
        <taxon>Fungi</taxon>
        <taxon>Dikarya</taxon>
        <taxon>Ascomycota</taxon>
        <taxon>Pezizomycotina</taxon>
        <taxon>Dothideomycetes</taxon>
        <taxon>Pleosporomycetidae</taxon>
        <taxon>Pleosporales</taxon>
        <taxon>Massarineae</taxon>
        <taxon>Periconiaceae</taxon>
        <taxon>Periconia</taxon>
    </lineage>
</organism>
<proteinExistence type="predicted"/>
<dbReference type="OrthoDB" id="10669708at2759"/>
<dbReference type="EMBL" id="CAOQHR010000003">
    <property type="protein sequence ID" value="CAI6332609.1"/>
    <property type="molecule type" value="Genomic_DNA"/>
</dbReference>